<dbReference type="OMA" id="PFALCNI"/>
<keyword evidence="2" id="KW-1185">Reference proteome</keyword>
<dbReference type="EnsemblPlants" id="Bo9g024070.1">
    <property type="protein sequence ID" value="Bo9g024070.1"/>
    <property type="gene ID" value="Bo9g024070"/>
</dbReference>
<organism evidence="1 2">
    <name type="scientific">Brassica oleracea var. oleracea</name>
    <dbReference type="NCBI Taxonomy" id="109376"/>
    <lineage>
        <taxon>Eukaryota</taxon>
        <taxon>Viridiplantae</taxon>
        <taxon>Streptophyta</taxon>
        <taxon>Embryophyta</taxon>
        <taxon>Tracheophyta</taxon>
        <taxon>Spermatophyta</taxon>
        <taxon>Magnoliopsida</taxon>
        <taxon>eudicotyledons</taxon>
        <taxon>Gunneridae</taxon>
        <taxon>Pentapetalae</taxon>
        <taxon>rosids</taxon>
        <taxon>malvids</taxon>
        <taxon>Brassicales</taxon>
        <taxon>Brassicaceae</taxon>
        <taxon>Brassiceae</taxon>
        <taxon>Brassica</taxon>
    </lineage>
</organism>
<dbReference type="Proteomes" id="UP000032141">
    <property type="component" value="Chromosome C9"/>
</dbReference>
<evidence type="ECO:0000313" key="1">
    <source>
        <dbReference type="EnsemblPlants" id="Bo9g024070.1"/>
    </source>
</evidence>
<accession>A0A0D3E309</accession>
<dbReference type="STRING" id="109376.A0A0D3E309"/>
<sequence length="167" mass="19050">MENPTQLNMEAESVALIRWSFLSRLEKKVLSQKAKIHWLGVGDGNNKNFHKVATIREVRNSIREIKRADGSIVDNQEDIKKEAVEHFNNFLSHTPPDYKGVRLDELKTLLNYDCAQEDMNMLIGEVPREEVMRVLFGMAADKSPGPDGYTSEFFKTTWAPVGTLLLQ</sequence>
<dbReference type="HOGENOM" id="CLU_000680_6_3_1"/>
<dbReference type="AlphaFoldDB" id="A0A0D3E309"/>
<name>A0A0D3E309_BRAOL</name>
<dbReference type="eggNOG" id="KOG1075">
    <property type="taxonomic scope" value="Eukaryota"/>
</dbReference>
<evidence type="ECO:0000313" key="2">
    <source>
        <dbReference type="Proteomes" id="UP000032141"/>
    </source>
</evidence>
<evidence type="ECO:0008006" key="3">
    <source>
        <dbReference type="Google" id="ProtNLM"/>
    </source>
</evidence>
<dbReference type="Gramene" id="Bo9g024070.1">
    <property type="protein sequence ID" value="Bo9g024070.1"/>
    <property type="gene ID" value="Bo9g024070"/>
</dbReference>
<reference evidence="1" key="2">
    <citation type="submission" date="2015-03" db="UniProtKB">
        <authorList>
            <consortium name="EnsemblPlants"/>
        </authorList>
    </citation>
    <scope>IDENTIFICATION</scope>
</reference>
<reference evidence="1 2" key="1">
    <citation type="journal article" date="2014" name="Genome Biol.">
        <title>Transcriptome and methylome profiling reveals relics of genome dominance in the mesopolyploid Brassica oleracea.</title>
        <authorList>
            <person name="Parkin I.A."/>
            <person name="Koh C."/>
            <person name="Tang H."/>
            <person name="Robinson S.J."/>
            <person name="Kagale S."/>
            <person name="Clarke W.E."/>
            <person name="Town C.D."/>
            <person name="Nixon J."/>
            <person name="Krishnakumar V."/>
            <person name="Bidwell S.L."/>
            <person name="Denoeud F."/>
            <person name="Belcram H."/>
            <person name="Links M.G."/>
            <person name="Just J."/>
            <person name="Clarke C."/>
            <person name="Bender T."/>
            <person name="Huebert T."/>
            <person name="Mason A.S."/>
            <person name="Pires J.C."/>
            <person name="Barker G."/>
            <person name="Moore J."/>
            <person name="Walley P.G."/>
            <person name="Manoli S."/>
            <person name="Batley J."/>
            <person name="Edwards D."/>
            <person name="Nelson M.N."/>
            <person name="Wang X."/>
            <person name="Paterson A.H."/>
            <person name="King G."/>
            <person name="Bancroft I."/>
            <person name="Chalhoub B."/>
            <person name="Sharpe A.G."/>
        </authorList>
    </citation>
    <scope>NUCLEOTIDE SEQUENCE</scope>
    <source>
        <strain evidence="1 2">cv. TO1000</strain>
    </source>
</reference>
<proteinExistence type="predicted"/>
<protein>
    <recommendedName>
        <fullName evidence="3">Reverse transcriptase domain-containing protein</fullName>
    </recommendedName>
</protein>